<dbReference type="Pfam" id="PF00226">
    <property type="entry name" value="DnaJ"/>
    <property type="match status" value="1"/>
</dbReference>
<evidence type="ECO:0000313" key="5">
    <source>
        <dbReference type="Proteomes" id="UP000055590"/>
    </source>
</evidence>
<dbReference type="RefSeq" id="WP_240475442.1">
    <property type="nucleotide sequence ID" value="NZ_CP012332.1"/>
</dbReference>
<dbReference type="InterPro" id="IPR001623">
    <property type="entry name" value="DnaJ_domain"/>
</dbReference>
<sequence>MSNDWVALAIEAEAVEGILDELDYFQILKIGRDAPLADVKAAYYRESRSFHPDRIHHLADPGLHGRVLRIYKRITEAYSVLRDEVRRAKYLVDVSGPQRAGKLRYDEQSEQERKKAREEELGTTPNGRKLFTAGLAEQQAGRLEAAERSFKMALLYEPSNARFKEKVEEVARERAAKR</sequence>
<dbReference type="STRING" id="1391653.AKJ08_1064"/>
<keyword evidence="4" id="KW-0346">Stress response</keyword>
<dbReference type="Proteomes" id="UP000055590">
    <property type="component" value="Chromosome"/>
</dbReference>
<dbReference type="SMART" id="SM00271">
    <property type="entry name" value="DnaJ"/>
    <property type="match status" value="1"/>
</dbReference>
<dbReference type="InterPro" id="IPR036869">
    <property type="entry name" value="J_dom_sf"/>
</dbReference>
<dbReference type="CDD" id="cd06257">
    <property type="entry name" value="DnaJ"/>
    <property type="match status" value="1"/>
</dbReference>
<dbReference type="InterPro" id="IPR051938">
    <property type="entry name" value="Apopto_cytoskel_mod"/>
</dbReference>
<accession>A0A0K1PAZ5</accession>
<dbReference type="Gene3D" id="1.10.287.110">
    <property type="entry name" value="DnaJ domain"/>
    <property type="match status" value="1"/>
</dbReference>
<name>A0A0K1PAZ5_9BACT</name>
<protein>
    <submittedName>
        <fullName evidence="4">Heat shock protein DnaJ domain protein</fullName>
    </submittedName>
</protein>
<dbReference type="KEGG" id="vin:AKJ08_1064"/>
<evidence type="ECO:0000256" key="2">
    <source>
        <dbReference type="SAM" id="MobiDB-lite"/>
    </source>
</evidence>
<dbReference type="PROSITE" id="PS50076">
    <property type="entry name" value="DNAJ_2"/>
    <property type="match status" value="1"/>
</dbReference>
<evidence type="ECO:0000256" key="1">
    <source>
        <dbReference type="ARBA" id="ARBA00023186"/>
    </source>
</evidence>
<evidence type="ECO:0000259" key="3">
    <source>
        <dbReference type="PROSITE" id="PS50076"/>
    </source>
</evidence>
<organism evidence="4 5">
    <name type="scientific">Vulgatibacter incomptus</name>
    <dbReference type="NCBI Taxonomy" id="1391653"/>
    <lineage>
        <taxon>Bacteria</taxon>
        <taxon>Pseudomonadati</taxon>
        <taxon>Myxococcota</taxon>
        <taxon>Myxococcia</taxon>
        <taxon>Myxococcales</taxon>
        <taxon>Cystobacterineae</taxon>
        <taxon>Vulgatibacteraceae</taxon>
        <taxon>Vulgatibacter</taxon>
    </lineage>
</organism>
<dbReference type="PRINTS" id="PR00625">
    <property type="entry name" value="JDOMAIN"/>
</dbReference>
<feature type="domain" description="J" evidence="3">
    <location>
        <begin position="23"/>
        <end position="109"/>
    </location>
</feature>
<dbReference type="PROSITE" id="PS00636">
    <property type="entry name" value="DNAJ_1"/>
    <property type="match status" value="1"/>
</dbReference>
<feature type="compositionally biased region" description="Basic and acidic residues" evidence="2">
    <location>
        <begin position="103"/>
        <end position="120"/>
    </location>
</feature>
<dbReference type="AlphaFoldDB" id="A0A0K1PAZ5"/>
<reference evidence="4 5" key="1">
    <citation type="submission" date="2015-08" db="EMBL/GenBank/DDBJ databases">
        <authorList>
            <person name="Babu N.S."/>
            <person name="Beckwith C.J."/>
            <person name="Beseler K.G."/>
            <person name="Brison A."/>
            <person name="Carone J.V."/>
            <person name="Caskin T.P."/>
            <person name="Diamond M."/>
            <person name="Durham M.E."/>
            <person name="Foxe J.M."/>
            <person name="Go M."/>
            <person name="Henderson B.A."/>
            <person name="Jones I.B."/>
            <person name="McGettigan J.A."/>
            <person name="Micheletti S.J."/>
            <person name="Nasrallah M.E."/>
            <person name="Ortiz D."/>
            <person name="Piller C.R."/>
            <person name="Privatt S.R."/>
            <person name="Schneider S.L."/>
            <person name="Sharp S."/>
            <person name="Smith T.C."/>
            <person name="Stanton J.D."/>
            <person name="Ullery H.E."/>
            <person name="Wilson R.J."/>
            <person name="Serrano M.G."/>
            <person name="Buck G."/>
            <person name="Lee V."/>
            <person name="Wang Y."/>
            <person name="Carvalho R."/>
            <person name="Voegtly L."/>
            <person name="Shi R."/>
            <person name="Duckworth R."/>
            <person name="Johnson A."/>
            <person name="Loviza R."/>
            <person name="Walstead R."/>
            <person name="Shah Z."/>
            <person name="Kiflezghi M."/>
            <person name="Wade K."/>
            <person name="Ball S.L."/>
            <person name="Bradley K.W."/>
            <person name="Asai D.J."/>
            <person name="Bowman C.A."/>
            <person name="Russell D.A."/>
            <person name="Pope W.H."/>
            <person name="Jacobs-Sera D."/>
            <person name="Hendrix R.W."/>
            <person name="Hatfull G.F."/>
        </authorList>
    </citation>
    <scope>NUCLEOTIDE SEQUENCE [LARGE SCALE GENOMIC DNA]</scope>
    <source>
        <strain evidence="4 5">DSM 27710</strain>
    </source>
</reference>
<feature type="region of interest" description="Disordered" evidence="2">
    <location>
        <begin position="102"/>
        <end position="129"/>
    </location>
</feature>
<gene>
    <name evidence="4" type="ORF">AKJ08_1064</name>
</gene>
<keyword evidence="5" id="KW-1185">Reference proteome</keyword>
<keyword evidence="1" id="KW-0143">Chaperone</keyword>
<evidence type="ECO:0000313" key="4">
    <source>
        <dbReference type="EMBL" id="AKU90677.1"/>
    </source>
</evidence>
<proteinExistence type="predicted"/>
<dbReference type="EMBL" id="CP012332">
    <property type="protein sequence ID" value="AKU90677.1"/>
    <property type="molecule type" value="Genomic_DNA"/>
</dbReference>
<dbReference type="SUPFAM" id="SSF46565">
    <property type="entry name" value="Chaperone J-domain"/>
    <property type="match status" value="1"/>
</dbReference>
<dbReference type="PANTHER" id="PTHR44145:SF3">
    <property type="entry name" value="DNAJ HOMOLOG SUBFAMILY A MEMBER 3, MITOCHONDRIAL"/>
    <property type="match status" value="1"/>
</dbReference>
<dbReference type="InterPro" id="IPR018253">
    <property type="entry name" value="DnaJ_domain_CS"/>
</dbReference>
<dbReference type="PANTHER" id="PTHR44145">
    <property type="entry name" value="DNAJ HOMOLOG SUBFAMILY A MEMBER 3, MITOCHONDRIAL"/>
    <property type="match status" value="1"/>
</dbReference>